<accession>A0ABT0LRX8</accession>
<evidence type="ECO:0000313" key="1">
    <source>
        <dbReference type="EMBL" id="MCL1552105.1"/>
    </source>
</evidence>
<proteinExistence type="predicted"/>
<dbReference type="EMBL" id="JAMBED010000026">
    <property type="protein sequence ID" value="MCL1552105.1"/>
    <property type="molecule type" value="Genomic_DNA"/>
</dbReference>
<evidence type="ECO:0000313" key="2">
    <source>
        <dbReference type="Proteomes" id="UP001167357"/>
    </source>
</evidence>
<dbReference type="Proteomes" id="UP001167357">
    <property type="component" value="Unassembled WGS sequence"/>
</dbReference>
<name>A0ABT0LRX8_9XANT</name>
<organism evidence="1 2">
    <name type="scientific">Xanthomonas nasturtii</name>
    <dbReference type="NCBI Taxonomy" id="1843581"/>
    <lineage>
        <taxon>Bacteria</taxon>
        <taxon>Pseudomonadati</taxon>
        <taxon>Pseudomonadota</taxon>
        <taxon>Gammaproteobacteria</taxon>
        <taxon>Lysobacterales</taxon>
        <taxon>Lysobacteraceae</taxon>
        <taxon>Xanthomonas</taxon>
    </lineage>
</organism>
<dbReference type="GeneID" id="97209886"/>
<protein>
    <submittedName>
        <fullName evidence="1">Uncharacterized protein</fullName>
    </submittedName>
</protein>
<keyword evidence="2" id="KW-1185">Reference proteome</keyword>
<gene>
    <name evidence="1" type="ORF">M3O51_12525</name>
</gene>
<dbReference type="RefSeq" id="WP_147308492.1">
    <property type="nucleotide sequence ID" value="NZ_CP142004.2"/>
</dbReference>
<reference evidence="1" key="1">
    <citation type="submission" date="2022-04" db="EMBL/GenBank/DDBJ databases">
        <title>Genomic comparison of 19 strains of Xanthomonas nasturtii, a newly emerging watercress pathogen.</title>
        <authorList>
            <person name="Harrison J."/>
            <person name="Greer S."/>
            <person name="Hussain R."/>
            <person name="Lascelles D."/>
            <person name="Roberts M."/>
            <person name="Carter B."/>
            <person name="Bryning A."/>
            <person name="Carroll S."/>
            <person name="Aspin A."/>
            <person name="Cruz L."/>
            <person name="Cruz J."/>
            <person name="Grant M."/>
            <person name="Vicente J."/>
            <person name="Studholme D.J."/>
        </authorList>
    </citation>
    <scope>NUCLEOTIDE SEQUENCE</scope>
    <source>
        <strain evidence="1">10016B</strain>
    </source>
</reference>
<sequence length="97" mass="10592">MHIEASGVATFRVNATGQNVSVSASDLDWDCQGDGERDMGPELIHTADFDIAGHTVTWSIWEYPVGVENHSDTHVPDGITLVTDIDYSLVHDPDRQG</sequence>
<comment type="caution">
    <text evidence="1">The sequence shown here is derived from an EMBL/GenBank/DDBJ whole genome shotgun (WGS) entry which is preliminary data.</text>
</comment>